<evidence type="ECO:0000313" key="2">
    <source>
        <dbReference type="Proteomes" id="UP000005396"/>
    </source>
</evidence>
<dbReference type="EMBL" id="ABCC02000037">
    <property type="protein sequence ID" value="EDP14973.1"/>
    <property type="molecule type" value="Genomic_DNA"/>
</dbReference>
<reference evidence="1 2" key="1">
    <citation type="submission" date="2007-08" db="EMBL/GenBank/DDBJ databases">
        <authorList>
            <person name="Fulton L."/>
            <person name="Clifton S."/>
            <person name="Fulton B."/>
            <person name="Xu J."/>
            <person name="Minx P."/>
            <person name="Pepin K.H."/>
            <person name="Johnson M."/>
            <person name="Thiruvilangam P."/>
            <person name="Bhonagiri V."/>
            <person name="Nash W.E."/>
            <person name="Mardis E.R."/>
            <person name="Wilson R.K."/>
        </authorList>
    </citation>
    <scope>NUCLEOTIDE SEQUENCE [LARGE SCALE GENOMIC DNA]</scope>
    <source>
        <strain evidence="2">ATCC BAA-613 / DSM 15670 / CCUG 46953 / JCM 12243 / WAL 16351</strain>
    </source>
</reference>
<gene>
    <name evidence="1" type="ORF">CLOBOL_04665</name>
</gene>
<organism evidence="1 2">
    <name type="scientific">Enterocloster bolteae (strain ATCC BAA-613 / DSM 15670 / CCUG 46953 / JCM 12243 / WAL 16351)</name>
    <name type="common">Clostridium bolteae</name>
    <dbReference type="NCBI Taxonomy" id="411902"/>
    <lineage>
        <taxon>Bacteria</taxon>
        <taxon>Bacillati</taxon>
        <taxon>Bacillota</taxon>
        <taxon>Clostridia</taxon>
        <taxon>Lachnospirales</taxon>
        <taxon>Lachnospiraceae</taxon>
        <taxon>Enterocloster</taxon>
    </lineage>
</organism>
<comment type="caution">
    <text evidence="1">The sequence shown here is derived from an EMBL/GenBank/DDBJ whole genome shotgun (WGS) entry which is preliminary data.</text>
</comment>
<reference evidence="1 2" key="2">
    <citation type="submission" date="2007-09" db="EMBL/GenBank/DDBJ databases">
        <title>Draft genome sequence of Clostridium bolteae (ATCC BAA-613).</title>
        <authorList>
            <person name="Sudarsanam P."/>
            <person name="Ley R."/>
            <person name="Guruge J."/>
            <person name="Turnbaugh P.J."/>
            <person name="Mahowald M."/>
            <person name="Liep D."/>
            <person name="Gordon J."/>
        </authorList>
    </citation>
    <scope>NUCLEOTIDE SEQUENCE [LARGE SCALE GENOMIC DNA]</scope>
    <source>
        <strain evidence="2">ATCC BAA-613 / DSM 15670 / CCUG 46953 / JCM 12243 / WAL 16351</strain>
    </source>
</reference>
<dbReference type="AlphaFoldDB" id="A8RWQ7"/>
<protein>
    <submittedName>
        <fullName evidence="1">Uncharacterized protein</fullName>
    </submittedName>
</protein>
<dbReference type="PaxDb" id="411902-CLOBOL_04665"/>
<name>A8RWQ7_ENTBW</name>
<proteinExistence type="predicted"/>
<dbReference type="HOGENOM" id="CLU_3372965_0_0_9"/>
<sequence>MNDISQTFHRTFTFFQPASQPEGKILSLPQRSYP</sequence>
<accession>A8RWQ7</accession>
<dbReference type="Proteomes" id="UP000005396">
    <property type="component" value="Unassembled WGS sequence"/>
</dbReference>
<evidence type="ECO:0000313" key="1">
    <source>
        <dbReference type="EMBL" id="EDP14973.1"/>
    </source>
</evidence>